<keyword evidence="2" id="KW-1003">Cell membrane</keyword>
<dbReference type="InterPro" id="IPR003594">
    <property type="entry name" value="HATPase_dom"/>
</dbReference>
<dbReference type="Gene3D" id="3.30.565.10">
    <property type="entry name" value="Histidine kinase-like ATPase, C-terminal domain"/>
    <property type="match status" value="1"/>
</dbReference>
<keyword evidence="8" id="KW-0808">Transferase</keyword>
<dbReference type="EC" id="2.7.13.3" evidence="8"/>
<gene>
    <name evidence="8" type="ORF">ACFQ4B_03390</name>
</gene>
<evidence type="ECO:0000313" key="8">
    <source>
        <dbReference type="EMBL" id="MFD1219154.1"/>
    </source>
</evidence>
<feature type="transmembrane region" description="Helical" evidence="6">
    <location>
        <begin position="20"/>
        <end position="42"/>
    </location>
</feature>
<keyword evidence="5 6" id="KW-0472">Membrane</keyword>
<dbReference type="GO" id="GO:0004673">
    <property type="term" value="F:protein histidine kinase activity"/>
    <property type="evidence" value="ECO:0007669"/>
    <property type="project" value="UniProtKB-EC"/>
</dbReference>
<dbReference type="InterPro" id="IPR050640">
    <property type="entry name" value="Bact_2-comp_sensor_kinase"/>
</dbReference>
<dbReference type="InterPro" id="IPR033479">
    <property type="entry name" value="dCache_1"/>
</dbReference>
<comment type="subcellular location">
    <subcellularLocation>
        <location evidence="1">Cell membrane</location>
        <topology evidence="1">Multi-pass membrane protein</topology>
    </subcellularLocation>
</comment>
<dbReference type="PANTHER" id="PTHR34220:SF7">
    <property type="entry name" value="SENSOR HISTIDINE KINASE YPDA"/>
    <property type="match status" value="1"/>
</dbReference>
<organism evidence="8 9">
    <name type="scientific">Paenibacillus vulneris</name>
    <dbReference type="NCBI Taxonomy" id="1133364"/>
    <lineage>
        <taxon>Bacteria</taxon>
        <taxon>Bacillati</taxon>
        <taxon>Bacillota</taxon>
        <taxon>Bacilli</taxon>
        <taxon>Bacillales</taxon>
        <taxon>Paenibacillaceae</taxon>
        <taxon>Paenibacillus</taxon>
    </lineage>
</organism>
<feature type="transmembrane region" description="Helical" evidence="6">
    <location>
        <begin position="308"/>
        <end position="329"/>
    </location>
</feature>
<protein>
    <submittedName>
        <fullName evidence="8">Sensor histidine kinase</fullName>
        <ecNumber evidence="8">2.7.13.3</ecNumber>
    </submittedName>
</protein>
<comment type="caution">
    <text evidence="8">The sequence shown here is derived from an EMBL/GenBank/DDBJ whole genome shotgun (WGS) entry which is preliminary data.</text>
</comment>
<keyword evidence="3 6" id="KW-0812">Transmembrane</keyword>
<reference evidence="9" key="1">
    <citation type="journal article" date="2019" name="Int. J. Syst. Evol. Microbiol.">
        <title>The Global Catalogue of Microorganisms (GCM) 10K type strain sequencing project: providing services to taxonomists for standard genome sequencing and annotation.</title>
        <authorList>
            <consortium name="The Broad Institute Genomics Platform"/>
            <consortium name="The Broad Institute Genome Sequencing Center for Infectious Disease"/>
            <person name="Wu L."/>
            <person name="Ma J."/>
        </authorList>
    </citation>
    <scope>NUCLEOTIDE SEQUENCE [LARGE SCALE GENOMIC DNA]</scope>
    <source>
        <strain evidence="9">CCUG 53270</strain>
    </source>
</reference>
<feature type="domain" description="Histidine kinase/HSP90-like ATPase" evidence="7">
    <location>
        <begin position="489"/>
        <end position="606"/>
    </location>
</feature>
<dbReference type="RefSeq" id="WP_345591587.1">
    <property type="nucleotide sequence ID" value="NZ_BAABJG010000027.1"/>
</dbReference>
<evidence type="ECO:0000256" key="5">
    <source>
        <dbReference type="ARBA" id="ARBA00023136"/>
    </source>
</evidence>
<evidence type="ECO:0000256" key="3">
    <source>
        <dbReference type="ARBA" id="ARBA00022692"/>
    </source>
</evidence>
<keyword evidence="8" id="KW-0418">Kinase</keyword>
<evidence type="ECO:0000313" key="9">
    <source>
        <dbReference type="Proteomes" id="UP001597180"/>
    </source>
</evidence>
<dbReference type="PANTHER" id="PTHR34220">
    <property type="entry name" value="SENSOR HISTIDINE KINASE YPDA"/>
    <property type="match status" value="1"/>
</dbReference>
<dbReference type="EMBL" id="JBHTLU010000007">
    <property type="protein sequence ID" value="MFD1219154.1"/>
    <property type="molecule type" value="Genomic_DNA"/>
</dbReference>
<dbReference type="InterPro" id="IPR010559">
    <property type="entry name" value="Sig_transdc_His_kin_internal"/>
</dbReference>
<keyword evidence="9" id="KW-1185">Reference proteome</keyword>
<dbReference type="Proteomes" id="UP001597180">
    <property type="component" value="Unassembled WGS sequence"/>
</dbReference>
<evidence type="ECO:0000256" key="4">
    <source>
        <dbReference type="ARBA" id="ARBA00022989"/>
    </source>
</evidence>
<dbReference type="InterPro" id="IPR036890">
    <property type="entry name" value="HATPase_C_sf"/>
</dbReference>
<evidence type="ECO:0000256" key="6">
    <source>
        <dbReference type="SAM" id="Phobius"/>
    </source>
</evidence>
<dbReference type="SUPFAM" id="SSF55874">
    <property type="entry name" value="ATPase domain of HSP90 chaperone/DNA topoisomerase II/histidine kinase"/>
    <property type="match status" value="1"/>
</dbReference>
<proteinExistence type="predicted"/>
<dbReference type="SMART" id="SM00387">
    <property type="entry name" value="HATPase_c"/>
    <property type="match status" value="1"/>
</dbReference>
<keyword evidence="4 6" id="KW-1133">Transmembrane helix</keyword>
<dbReference type="Pfam" id="PF02743">
    <property type="entry name" value="dCache_1"/>
    <property type="match status" value="1"/>
</dbReference>
<dbReference type="Pfam" id="PF06580">
    <property type="entry name" value="His_kinase"/>
    <property type="match status" value="1"/>
</dbReference>
<name>A0ABW3UI04_9BACL</name>
<evidence type="ECO:0000256" key="2">
    <source>
        <dbReference type="ARBA" id="ARBA00022475"/>
    </source>
</evidence>
<sequence>MILLISKRTGYSGLLARLGIPIFVLIVTFIALFAAAASYILIRVQNEHNLKLAEQSMKFVDRNIEYQFDTMNNMAAFIMSNQSIENLLEKTHPQPFDAVDDFYTLQMNLQNLSLLSLLNNFGPLSVAQQSYVVAVTLAPGSGLYTMAPDHFDPSTGIFKEADLKNEEWFQQLQHGERQTVWWAQNTDTLHAPMIYSARKKTSIKDGRTIGTVIVGADKRSIQGVFDNAPLEKGYHLLLDEKNQVIYSERYAFLENAGALPFVDSLAGSNASVVTKIDGENHRVMSEALGNGWKLLAVVPESHFSRYTFAISAIAVATALIALLVAGIWLRSIVVRVTVPISRLVGAIQRPGVVERKEPFVYRNTGIYEVDELNEKFASMLKTIHDLIEQSFKEELERRELRLELLHAQINPHFLYNTLDLINCRAIMAGDRETSRIVRSLANVFRYGLNQGQTWITLEDELKQVEAYLHIQKMLMNDLHVEIHVPDSCLSAKVVHLTLQPLAENAIIHGFAGRRSDCRIVISARKEGTELVLRVKDNGRGCDAERMNRMLRQQPESDTGGKLGAATGYGTMNVHRRIQLHCGEAFGLRYVNAVEGTCVEVVLPYSQVVREAAGQRRGTDV</sequence>
<accession>A0ABW3UI04</accession>
<evidence type="ECO:0000256" key="1">
    <source>
        <dbReference type="ARBA" id="ARBA00004651"/>
    </source>
</evidence>
<dbReference type="Pfam" id="PF02518">
    <property type="entry name" value="HATPase_c"/>
    <property type="match status" value="1"/>
</dbReference>
<evidence type="ECO:0000259" key="7">
    <source>
        <dbReference type="SMART" id="SM00387"/>
    </source>
</evidence>